<dbReference type="PANTHER" id="PTHR43847">
    <property type="entry name" value="BLL3993 PROTEIN"/>
    <property type="match status" value="1"/>
</dbReference>
<keyword evidence="7" id="KW-1185">Reference proteome</keyword>
<dbReference type="RefSeq" id="WP_036343957.1">
    <property type="nucleotide sequence ID" value="NZ_JALN02000001.1"/>
</dbReference>
<evidence type="ECO:0000313" key="7">
    <source>
        <dbReference type="Proteomes" id="UP000022835"/>
    </source>
</evidence>
<dbReference type="GO" id="GO:0016020">
    <property type="term" value="C:membrane"/>
    <property type="evidence" value="ECO:0007669"/>
    <property type="project" value="UniProtKB-SubCell"/>
</dbReference>
<comment type="subcellular location">
    <subcellularLocation>
        <location evidence="1">Membrane</location>
        <topology evidence="1">Multi-pass membrane protein</topology>
    </subcellularLocation>
</comment>
<dbReference type="GO" id="GO:0004671">
    <property type="term" value="F:protein C-terminal S-isoprenylcysteine carboxyl O-methyltransferase activity"/>
    <property type="evidence" value="ECO:0007669"/>
    <property type="project" value="InterPro"/>
</dbReference>
<feature type="transmembrane region" description="Helical" evidence="5">
    <location>
        <begin position="7"/>
        <end position="26"/>
    </location>
</feature>
<sequence>MNAVLRVAALGLGQLVAIGLLLFASAGTFDYWQAWVFLAVFAVTAWLPSIYLQVMNPVVLQRRMRSGPIAEGRTVQKIVMLGLYGSLVAICVVGGLDHRFGWSAVPSALSVIGSALAGAGLIVTVLVAVQNTYASTTVQVESGQKVVSTGLYGLVRHPMYTGNVLILVGLPFAVGSFWALGFVMPGIAVLATRIHDEEKLLGDELDGYREYTQKVRSRLIPYMW</sequence>
<keyword evidence="4 5" id="KW-0472">Membrane</keyword>
<dbReference type="EMBL" id="JALN02000001">
    <property type="protein sequence ID" value="KDF01166.1"/>
    <property type="molecule type" value="Genomic_DNA"/>
</dbReference>
<organism evidence="6 7">
    <name type="scientific">Mycolicibacterium aromaticivorans JS19b1 = JCM 16368</name>
    <dbReference type="NCBI Taxonomy" id="1440774"/>
    <lineage>
        <taxon>Bacteria</taxon>
        <taxon>Bacillati</taxon>
        <taxon>Actinomycetota</taxon>
        <taxon>Actinomycetes</taxon>
        <taxon>Mycobacteriales</taxon>
        <taxon>Mycobacteriaceae</taxon>
        <taxon>Mycolicibacterium</taxon>
    </lineage>
</organism>
<evidence type="ECO:0000256" key="4">
    <source>
        <dbReference type="ARBA" id="ARBA00023136"/>
    </source>
</evidence>
<accession>A0A064CLE7</accession>
<dbReference type="STRING" id="1440774.Y900_020050"/>
<dbReference type="Proteomes" id="UP000022835">
    <property type="component" value="Unassembled WGS sequence"/>
</dbReference>
<evidence type="ECO:0000256" key="1">
    <source>
        <dbReference type="ARBA" id="ARBA00004141"/>
    </source>
</evidence>
<gene>
    <name evidence="6" type="ORF">Y900_020050</name>
</gene>
<evidence type="ECO:0000313" key="6">
    <source>
        <dbReference type="EMBL" id="KDF01166.1"/>
    </source>
</evidence>
<dbReference type="OrthoDB" id="7203053at2"/>
<dbReference type="PANTHER" id="PTHR43847:SF1">
    <property type="entry name" value="BLL3993 PROTEIN"/>
    <property type="match status" value="1"/>
</dbReference>
<feature type="transmembrane region" description="Helical" evidence="5">
    <location>
        <begin position="164"/>
        <end position="191"/>
    </location>
</feature>
<evidence type="ECO:0000256" key="2">
    <source>
        <dbReference type="ARBA" id="ARBA00022692"/>
    </source>
</evidence>
<dbReference type="Gene3D" id="1.20.120.1630">
    <property type="match status" value="1"/>
</dbReference>
<dbReference type="InterPro" id="IPR052527">
    <property type="entry name" value="Metal_cation-efflux_comp"/>
</dbReference>
<keyword evidence="3 5" id="KW-1133">Transmembrane helix</keyword>
<comment type="caution">
    <text evidence="6">The sequence shown here is derived from an EMBL/GenBank/DDBJ whole genome shotgun (WGS) entry which is preliminary data.</text>
</comment>
<reference evidence="6" key="1">
    <citation type="submission" date="2014-05" db="EMBL/GenBank/DDBJ databases">
        <title>Genome sequence of Mycobacterium aromaticivorans strain JS19b1T (= DSM 45407T).</title>
        <authorList>
            <person name="Kwak Y."/>
            <person name="Park G.-S."/>
            <person name="Li Q.X."/>
            <person name="Lee S.-E."/>
            <person name="Shin J.-H."/>
        </authorList>
    </citation>
    <scope>NUCLEOTIDE SEQUENCE [LARGE SCALE GENOMIC DNA]</scope>
    <source>
        <strain evidence="6">JS19b1</strain>
    </source>
</reference>
<keyword evidence="2 5" id="KW-0812">Transmembrane</keyword>
<dbReference type="AlphaFoldDB" id="A0A064CLE7"/>
<feature type="transmembrane region" description="Helical" evidence="5">
    <location>
        <begin position="108"/>
        <end position="129"/>
    </location>
</feature>
<evidence type="ECO:0000256" key="5">
    <source>
        <dbReference type="SAM" id="Phobius"/>
    </source>
</evidence>
<dbReference type="Pfam" id="PF04140">
    <property type="entry name" value="ICMT"/>
    <property type="match status" value="1"/>
</dbReference>
<evidence type="ECO:0000256" key="3">
    <source>
        <dbReference type="ARBA" id="ARBA00022989"/>
    </source>
</evidence>
<proteinExistence type="predicted"/>
<dbReference type="eggNOG" id="COG2020">
    <property type="taxonomic scope" value="Bacteria"/>
</dbReference>
<protein>
    <submittedName>
        <fullName evidence="6">Membrane protein</fullName>
    </submittedName>
</protein>
<feature type="transmembrane region" description="Helical" evidence="5">
    <location>
        <begin position="32"/>
        <end position="54"/>
    </location>
</feature>
<name>A0A064CLE7_9MYCO</name>
<dbReference type="InterPro" id="IPR007269">
    <property type="entry name" value="ICMT_MeTrfase"/>
</dbReference>
<feature type="transmembrane region" description="Helical" evidence="5">
    <location>
        <begin position="75"/>
        <end position="96"/>
    </location>
</feature>